<gene>
    <name evidence="2" type="ORF">ACEWY4_013561</name>
</gene>
<dbReference type="InterPro" id="IPR003650">
    <property type="entry name" value="Orange_dom"/>
</dbReference>
<keyword evidence="3" id="KW-1185">Reference proteome</keyword>
<evidence type="ECO:0000259" key="1">
    <source>
        <dbReference type="PROSITE" id="PS51054"/>
    </source>
</evidence>
<evidence type="ECO:0000313" key="3">
    <source>
        <dbReference type="Proteomes" id="UP001591681"/>
    </source>
</evidence>
<dbReference type="Proteomes" id="UP001591681">
    <property type="component" value="Unassembled WGS sequence"/>
</dbReference>
<name>A0ABD1JWN8_9TELE</name>
<dbReference type="PROSITE" id="PS51054">
    <property type="entry name" value="ORANGE"/>
    <property type="match status" value="1"/>
</dbReference>
<organism evidence="2 3">
    <name type="scientific">Coilia grayii</name>
    <name type="common">Gray's grenadier anchovy</name>
    <dbReference type="NCBI Taxonomy" id="363190"/>
    <lineage>
        <taxon>Eukaryota</taxon>
        <taxon>Metazoa</taxon>
        <taxon>Chordata</taxon>
        <taxon>Craniata</taxon>
        <taxon>Vertebrata</taxon>
        <taxon>Euteleostomi</taxon>
        <taxon>Actinopterygii</taxon>
        <taxon>Neopterygii</taxon>
        <taxon>Teleostei</taxon>
        <taxon>Clupei</taxon>
        <taxon>Clupeiformes</taxon>
        <taxon>Clupeoidei</taxon>
        <taxon>Engraulidae</taxon>
        <taxon>Coilinae</taxon>
        <taxon>Coilia</taxon>
    </lineage>
</organism>
<proteinExistence type="predicted"/>
<evidence type="ECO:0000313" key="2">
    <source>
        <dbReference type="EMBL" id="KAL2091298.1"/>
    </source>
</evidence>
<sequence>MGESSMWKLHTPHCLLQLSHWLLTVRNSNQPKTHTFTWRFGSINRGDEASADQIHSTEIYYSSSYGAYNHFYSRSPKGISESYPQVDILEMTICYLRQHLQQEKTPSCSSAASQGFSRCAEELNHFLSKDSLKTQSHAKLLTQFQTLQPHSNDWRREMLLFQLSSPVLGKKKIPSKTTPWRPW</sequence>
<reference evidence="2 3" key="1">
    <citation type="submission" date="2024-09" db="EMBL/GenBank/DDBJ databases">
        <title>A chromosome-level genome assembly of Gray's grenadier anchovy, Coilia grayii.</title>
        <authorList>
            <person name="Fu Z."/>
        </authorList>
    </citation>
    <scope>NUCLEOTIDE SEQUENCE [LARGE SCALE GENOMIC DNA]</scope>
    <source>
        <strain evidence="2">G4</strain>
        <tissue evidence="2">Muscle</tissue>
    </source>
</reference>
<accession>A0ABD1JWN8</accession>
<dbReference type="EMBL" id="JBHFQA010000011">
    <property type="protein sequence ID" value="KAL2091298.1"/>
    <property type="molecule type" value="Genomic_DNA"/>
</dbReference>
<feature type="domain" description="Orange" evidence="1">
    <location>
        <begin position="112"/>
        <end position="144"/>
    </location>
</feature>
<protein>
    <recommendedName>
        <fullName evidence="1">Orange domain-containing protein</fullName>
    </recommendedName>
</protein>
<dbReference type="AlphaFoldDB" id="A0ABD1JWN8"/>
<comment type="caution">
    <text evidence="2">The sequence shown here is derived from an EMBL/GenBank/DDBJ whole genome shotgun (WGS) entry which is preliminary data.</text>
</comment>